<dbReference type="HOGENOM" id="CLU_057664_0_0_0"/>
<dbReference type="GO" id="GO:0032259">
    <property type="term" value="P:methylation"/>
    <property type="evidence" value="ECO:0007669"/>
    <property type="project" value="UniProtKB-KW"/>
</dbReference>
<accession>A0A081BNF2</accession>
<protein>
    <submittedName>
        <fullName evidence="1">Probable 3-demethylubiquinone-9 3-methyltransferase</fullName>
    </submittedName>
</protein>
<dbReference type="CDD" id="cd02440">
    <property type="entry name" value="AdoMet_MTases"/>
    <property type="match status" value="1"/>
</dbReference>
<dbReference type="EMBL" id="DF820457">
    <property type="protein sequence ID" value="GAK51918.1"/>
    <property type="molecule type" value="Genomic_DNA"/>
</dbReference>
<keyword evidence="1" id="KW-0808">Transferase</keyword>
<dbReference type="InterPro" id="IPR029063">
    <property type="entry name" value="SAM-dependent_MTases_sf"/>
</dbReference>
<proteinExistence type="predicted"/>
<gene>
    <name evidence="1" type="ORF">U14_03164</name>
</gene>
<evidence type="ECO:0000313" key="2">
    <source>
        <dbReference type="Proteomes" id="UP000030700"/>
    </source>
</evidence>
<keyword evidence="2" id="KW-1185">Reference proteome</keyword>
<dbReference type="Pfam" id="PF06325">
    <property type="entry name" value="PrmA"/>
    <property type="match status" value="1"/>
</dbReference>
<evidence type="ECO:0000313" key="1">
    <source>
        <dbReference type="EMBL" id="GAK51918.1"/>
    </source>
</evidence>
<dbReference type="STRING" id="1499966.U14_03164"/>
<name>A0A081BNF2_9BACT</name>
<dbReference type="AlphaFoldDB" id="A0A081BNF2"/>
<dbReference type="SUPFAM" id="SSF53335">
    <property type="entry name" value="S-adenosyl-L-methionine-dependent methyltransferases"/>
    <property type="match status" value="1"/>
</dbReference>
<keyword evidence="1" id="KW-0489">Methyltransferase</keyword>
<dbReference type="Gene3D" id="3.40.50.150">
    <property type="entry name" value="Vaccinia Virus protein VP39"/>
    <property type="match status" value="1"/>
</dbReference>
<sequence>MQNTTVSFSFGENWYAFVKHCLTPERVAIAKEHLARFLDKEQLKGYSFLDIGCGSGLSSLAACELGAEHIVSFDNDPFSVAATQYLWESAGKPSHWTVTEGSILNADFLAHIEKMDIVYSWGVLHHTGQMWQAIENAANLMNERGQLYISLYVTTPKSAYWTRIKQRYNYASPLGKRLIEFWFLMSKWFRQLRDGRNPLREMREYQQRRGMAYMTDIRDWLGGYPYEHATIEEVLRFARKELSLELVNLATSEAAIEYLFVKQSPRNT</sequence>
<reference evidence="1" key="1">
    <citation type="journal article" date="2015" name="PeerJ">
        <title>First genomic representation of candidate bacterial phylum KSB3 points to enhanced environmental sensing as a trigger of wastewater bulking.</title>
        <authorList>
            <person name="Sekiguchi Y."/>
            <person name="Ohashi A."/>
            <person name="Parks D.H."/>
            <person name="Yamauchi T."/>
            <person name="Tyson G.W."/>
            <person name="Hugenholtz P."/>
        </authorList>
    </citation>
    <scope>NUCLEOTIDE SEQUENCE [LARGE SCALE GENOMIC DNA]</scope>
</reference>
<dbReference type="Proteomes" id="UP000030700">
    <property type="component" value="Unassembled WGS sequence"/>
</dbReference>
<keyword evidence="1" id="KW-0830">Ubiquinone</keyword>
<dbReference type="GO" id="GO:0008168">
    <property type="term" value="F:methyltransferase activity"/>
    <property type="evidence" value="ECO:0007669"/>
    <property type="project" value="UniProtKB-KW"/>
</dbReference>
<organism evidence="1">
    <name type="scientific">Candidatus Moduliflexus flocculans</name>
    <dbReference type="NCBI Taxonomy" id="1499966"/>
    <lineage>
        <taxon>Bacteria</taxon>
        <taxon>Candidatus Moduliflexota</taxon>
        <taxon>Candidatus Moduliflexia</taxon>
        <taxon>Candidatus Moduliflexales</taxon>
        <taxon>Candidatus Moduliflexaceae</taxon>
    </lineage>
</organism>